<dbReference type="EMBL" id="CVQH01026194">
    <property type="protein sequence ID" value="CRK40217.1"/>
    <property type="molecule type" value="Genomic_DNA"/>
</dbReference>
<name>A0A0G4N187_VERLO</name>
<organism evidence="2 3">
    <name type="scientific">Verticillium longisporum</name>
    <name type="common">Verticillium dahliae var. longisporum</name>
    <dbReference type="NCBI Taxonomy" id="100787"/>
    <lineage>
        <taxon>Eukaryota</taxon>
        <taxon>Fungi</taxon>
        <taxon>Dikarya</taxon>
        <taxon>Ascomycota</taxon>
        <taxon>Pezizomycotina</taxon>
        <taxon>Sordariomycetes</taxon>
        <taxon>Hypocreomycetidae</taxon>
        <taxon>Glomerellales</taxon>
        <taxon>Plectosphaerellaceae</taxon>
        <taxon>Verticillium</taxon>
    </lineage>
</organism>
<dbReference type="AlphaFoldDB" id="A0A0G4N187"/>
<evidence type="ECO:0000313" key="3">
    <source>
        <dbReference type="Proteomes" id="UP000044602"/>
    </source>
</evidence>
<evidence type="ECO:0000313" key="2">
    <source>
        <dbReference type="EMBL" id="CRK40217.1"/>
    </source>
</evidence>
<feature type="region of interest" description="Disordered" evidence="1">
    <location>
        <begin position="40"/>
        <end position="61"/>
    </location>
</feature>
<feature type="compositionally biased region" description="Basic and acidic residues" evidence="1">
    <location>
        <begin position="47"/>
        <end position="61"/>
    </location>
</feature>
<keyword evidence="3" id="KW-1185">Reference proteome</keyword>
<feature type="compositionally biased region" description="Basic and acidic residues" evidence="1">
    <location>
        <begin position="1"/>
        <end position="10"/>
    </location>
</feature>
<accession>A0A0G4N187</accession>
<gene>
    <name evidence="2" type="ORF">BN1708_008149</name>
</gene>
<evidence type="ECO:0000256" key="1">
    <source>
        <dbReference type="SAM" id="MobiDB-lite"/>
    </source>
</evidence>
<dbReference type="Proteomes" id="UP000044602">
    <property type="component" value="Unassembled WGS sequence"/>
</dbReference>
<sequence length="61" mass="7247">MDERDIDSNRRRSFGRGGAGNIPDFDMSRELLQREVTGPMQRGWNLAEEKQYSEFQVERQR</sequence>
<reference evidence="2 3" key="1">
    <citation type="submission" date="2015-05" db="EMBL/GenBank/DDBJ databases">
        <authorList>
            <person name="Wang D.B."/>
            <person name="Wang M."/>
        </authorList>
    </citation>
    <scope>NUCLEOTIDE SEQUENCE [LARGE SCALE GENOMIC DNA]</scope>
    <source>
        <strain evidence="2">VL1</strain>
    </source>
</reference>
<protein>
    <submittedName>
        <fullName evidence="2">Uncharacterized protein</fullName>
    </submittedName>
</protein>
<proteinExistence type="predicted"/>
<feature type="region of interest" description="Disordered" evidence="1">
    <location>
        <begin position="1"/>
        <end position="28"/>
    </location>
</feature>